<dbReference type="Proteomes" id="UP000264353">
    <property type="component" value="Chromosome A9"/>
</dbReference>
<keyword evidence="2" id="KW-0548">Nucleotidyltransferase</keyword>
<feature type="non-terminal residue" evidence="10">
    <location>
        <position position="974"/>
    </location>
</feature>
<dbReference type="PANTHER" id="PTHR33054:SF9">
    <property type="entry name" value="CCHC-TYPE DOMAIN-CONTAINING PROTEIN"/>
    <property type="match status" value="1"/>
</dbReference>
<dbReference type="InterPro" id="IPR041373">
    <property type="entry name" value="RT_RNaseH"/>
</dbReference>
<dbReference type="GO" id="GO:0004519">
    <property type="term" value="F:endonuclease activity"/>
    <property type="evidence" value="ECO:0007669"/>
    <property type="project" value="UniProtKB-KW"/>
</dbReference>
<dbReference type="PROSITE" id="PS00141">
    <property type="entry name" value="ASP_PROTEASE"/>
    <property type="match status" value="1"/>
</dbReference>
<dbReference type="AlphaFoldDB" id="A0A397XTV1"/>
<accession>A0A397XTV1</accession>
<keyword evidence="5" id="KW-0378">Hydrolase</keyword>
<evidence type="ECO:0000256" key="2">
    <source>
        <dbReference type="ARBA" id="ARBA00022695"/>
    </source>
</evidence>
<evidence type="ECO:0000259" key="8">
    <source>
        <dbReference type="Pfam" id="PF17917"/>
    </source>
</evidence>
<evidence type="ECO:0000256" key="6">
    <source>
        <dbReference type="ARBA" id="ARBA00022918"/>
    </source>
</evidence>
<feature type="compositionally biased region" description="Basic residues" evidence="7">
    <location>
        <begin position="418"/>
        <end position="429"/>
    </location>
</feature>
<evidence type="ECO:0000256" key="3">
    <source>
        <dbReference type="ARBA" id="ARBA00022722"/>
    </source>
</evidence>
<dbReference type="InterPro" id="IPR001969">
    <property type="entry name" value="Aspartic_peptidase_AS"/>
</dbReference>
<dbReference type="GO" id="GO:0006508">
    <property type="term" value="P:proteolysis"/>
    <property type="evidence" value="ECO:0007669"/>
    <property type="project" value="InterPro"/>
</dbReference>
<dbReference type="GO" id="GO:0004190">
    <property type="term" value="F:aspartic-type endopeptidase activity"/>
    <property type="evidence" value="ECO:0007669"/>
    <property type="project" value="InterPro"/>
</dbReference>
<evidence type="ECO:0000256" key="1">
    <source>
        <dbReference type="ARBA" id="ARBA00022679"/>
    </source>
</evidence>
<dbReference type="Pfam" id="PF24925">
    <property type="entry name" value="DUF7746"/>
    <property type="match status" value="1"/>
</dbReference>
<sequence length="974" mass="112892">MIEGSIPIALIFRVHYKAMTSAFSSKVKLSRKKRETLLLQTDLSRSNSVIPRSIQWKVINLPDEWVLEGAVQPKLPAPQESIEPNTRLKHIEQYRDGKVKLSFIRNNQDRIDEYLCGSSSNMCESSSNPETIDLGRVSQLGHDFPREEKSMKFRPRFSTSDIPNSVLRNVNFQSQIPKPQSRFNSSSVYDWNIDGISEYNILSFLQKMTMTANSYRTQIGNEDKTVAELLIAGFSGQLKRWWDNYLTNQQRTEILDSIKTDADNVPILDILGNPQQDAVATLVIAITLHFIGDPSVLRDKNAELLSNLKCKKLSDFQWYKNTFLTRVLLHKVRNKIRDSMGTQIIDYDDFTYGELVSIVQQEGLRLCQDLKLQKHLKWELKRTKVELGSFCKQFEIDPNQGSKYCVVDCNKNYYSKNKPRKHSRNYKGFRSRENSWKKPQNKFPSKKKPFYKDLTFFKCNKRGHTSKFCRFNHKIQELNLGEEISNKIANLLLNDSSSSYDSDSSVASEKALRSESNEKNIYVLTKDQELQLEILNSISDPSLKQKFLEKIISSLNEKDDKNIDNSPKSHDMAPNDFLFVLREITSRKYKIRVTIVFSENYKIDTIALFDTGADLNYIKSGLVPKCFHLETKEKLSAANNSKLRITSKAEASILKENILIKTAFVLTDDIYQNVILGTPFINLITPYKNYSTIKKEILSIVLCIQKFQSDLLNKKFLLRIDCKSAKDVLQKDVKNLASKQIFARWQTILSIFYFEIEFIKGDSNFVPDFLTREFLQNSAKKEEIPTTPKSLQSPEAIMNQILQLQKAFELSFSKQESGESSKNLPSQAISKNNEISQTTPSEYFEKHTYQNIINIEKGFFVNNDPFLTIEKYFGKNNFFKPHNTDKTVFVLQTFLSKKNHTDAAYSTFKIHKIIAPCDWEYDLNDNLNFPDDLKNLPCYNVPFNYWDYCQAWYNSFLIQSPKHKHTWLIFFDST</sequence>
<keyword evidence="1" id="KW-0808">Transferase</keyword>
<organism evidence="10 11">
    <name type="scientific">Brassica campestris</name>
    <name type="common">Field mustard</name>
    <dbReference type="NCBI Taxonomy" id="3711"/>
    <lineage>
        <taxon>Eukaryota</taxon>
        <taxon>Viridiplantae</taxon>
        <taxon>Streptophyta</taxon>
        <taxon>Embryophyta</taxon>
        <taxon>Tracheophyta</taxon>
        <taxon>Spermatophyta</taxon>
        <taxon>Magnoliopsida</taxon>
        <taxon>eudicotyledons</taxon>
        <taxon>Gunneridae</taxon>
        <taxon>Pentapetalae</taxon>
        <taxon>rosids</taxon>
        <taxon>malvids</taxon>
        <taxon>Brassicales</taxon>
        <taxon>Brassicaceae</taxon>
        <taxon>Brassiceae</taxon>
        <taxon>Brassica</taxon>
    </lineage>
</organism>
<feature type="domain" description="Reverse transcriptase RNase H-like" evidence="8">
    <location>
        <begin position="688"/>
        <end position="750"/>
    </location>
</feature>
<reference evidence="10 11" key="1">
    <citation type="submission" date="2018-06" db="EMBL/GenBank/DDBJ databases">
        <title>WGS assembly of Brassica rapa FPsc.</title>
        <authorList>
            <person name="Bowman J."/>
            <person name="Kohchi T."/>
            <person name="Yamato K."/>
            <person name="Jenkins J."/>
            <person name="Shu S."/>
            <person name="Ishizaki K."/>
            <person name="Yamaoka S."/>
            <person name="Nishihama R."/>
            <person name="Nakamura Y."/>
            <person name="Berger F."/>
            <person name="Adam C."/>
            <person name="Aki S."/>
            <person name="Althoff F."/>
            <person name="Araki T."/>
            <person name="Arteaga-Vazquez M."/>
            <person name="Balasubrmanian S."/>
            <person name="Bauer D."/>
            <person name="Boehm C."/>
            <person name="Briginshaw L."/>
            <person name="Caballero-Perez J."/>
            <person name="Catarino B."/>
            <person name="Chen F."/>
            <person name="Chiyoda S."/>
            <person name="Chovatia M."/>
            <person name="Davies K."/>
            <person name="Delmans M."/>
            <person name="Demura T."/>
            <person name="Dierschke T."/>
            <person name="Dolan L."/>
            <person name="Dorantes-Acosta A."/>
            <person name="Eklund D."/>
            <person name="Florent S."/>
            <person name="Flores-Sandoval E."/>
            <person name="Fujiyama A."/>
            <person name="Fukuzawa H."/>
            <person name="Galik B."/>
            <person name="Grimanelli D."/>
            <person name="Grimwood J."/>
            <person name="Grossniklaus U."/>
            <person name="Hamada T."/>
            <person name="Haseloff J."/>
            <person name="Hetherington A."/>
            <person name="Higo A."/>
            <person name="Hirakawa Y."/>
            <person name="Hundley H."/>
            <person name="Ikeda Y."/>
            <person name="Inoue K."/>
            <person name="Inoue S."/>
            <person name="Ishida S."/>
            <person name="Jia Q."/>
            <person name="Kakita M."/>
            <person name="Kanazawa T."/>
            <person name="Kawai Y."/>
            <person name="Kawashima T."/>
            <person name="Kennedy M."/>
            <person name="Kinose K."/>
            <person name="Kinoshita T."/>
            <person name="Kohara Y."/>
            <person name="Koide E."/>
            <person name="Komatsu K."/>
            <person name="Kopischke S."/>
            <person name="Kubo M."/>
            <person name="Kyozuka J."/>
            <person name="Lagercrantz U."/>
            <person name="Lin S."/>
            <person name="Lindquist E."/>
            <person name="Lipzen A."/>
            <person name="Lu C."/>
            <person name="Luna E."/>
            <person name="Martienssen R."/>
            <person name="Minamino N."/>
            <person name="Mizutani M."/>
            <person name="Mizutani M."/>
            <person name="Mochizuki N."/>
            <person name="Monte I."/>
            <person name="Mosher R."/>
            <person name="Nagasaki H."/>
            <person name="Nakagami H."/>
            <person name="Naramoto S."/>
            <person name="Nishitani K."/>
            <person name="Ohtani M."/>
            <person name="Okamoto T."/>
            <person name="Okumura M."/>
            <person name="Phillips J."/>
            <person name="Pollak B."/>
            <person name="Reinders A."/>
            <person name="Roevekamp M."/>
            <person name="Sano R."/>
            <person name="Sawa S."/>
            <person name="Schmid M."/>
            <person name="Shirakawa M."/>
            <person name="Solano R."/>
            <person name="Spunde A."/>
            <person name="Suetsugu N."/>
            <person name="Sugano S."/>
            <person name="Sugiyama A."/>
            <person name="Sun R."/>
            <person name="Suzuki Y."/>
            <person name="Takenaka M."/>
            <person name="Takezawa D."/>
            <person name="Tomogane H."/>
            <person name="Tsuzuki M."/>
            <person name="Ueda T."/>
            <person name="Umeda M."/>
            <person name="Ward J."/>
            <person name="Watanabe Y."/>
            <person name="Yazaki K."/>
            <person name="Yokoyama R."/>
            <person name="Yoshitake Y."/>
            <person name="Yotsui I."/>
            <person name="Zachgo S."/>
            <person name="Schmutz J."/>
        </authorList>
    </citation>
    <scope>NUCLEOTIDE SEQUENCE [LARGE SCALE GENOMIC DNA]</scope>
    <source>
        <strain evidence="11">cv. B-3</strain>
    </source>
</reference>
<evidence type="ECO:0000256" key="4">
    <source>
        <dbReference type="ARBA" id="ARBA00022759"/>
    </source>
</evidence>
<keyword evidence="6" id="KW-0695">RNA-directed DNA polymerase</keyword>
<evidence type="ECO:0000256" key="7">
    <source>
        <dbReference type="SAM" id="MobiDB-lite"/>
    </source>
</evidence>
<protein>
    <submittedName>
        <fullName evidence="10">Uncharacterized protein</fullName>
    </submittedName>
</protein>
<proteinExistence type="predicted"/>
<keyword evidence="4" id="KW-0255">Endonuclease</keyword>
<dbReference type="GO" id="GO:0003964">
    <property type="term" value="F:RNA-directed DNA polymerase activity"/>
    <property type="evidence" value="ECO:0007669"/>
    <property type="project" value="UniProtKB-KW"/>
</dbReference>
<keyword evidence="3" id="KW-0540">Nuclease</keyword>
<feature type="domain" description="DUF7746" evidence="9">
    <location>
        <begin position="183"/>
        <end position="260"/>
    </location>
</feature>
<name>A0A397XTV1_BRACM</name>
<feature type="region of interest" description="Disordered" evidence="7">
    <location>
        <begin position="418"/>
        <end position="442"/>
    </location>
</feature>
<evidence type="ECO:0000313" key="11">
    <source>
        <dbReference type="Proteomes" id="UP000264353"/>
    </source>
</evidence>
<dbReference type="EMBL" id="CM010636">
    <property type="protein sequence ID" value="RID44655.1"/>
    <property type="molecule type" value="Genomic_DNA"/>
</dbReference>
<gene>
    <name evidence="10" type="ORF">BRARA_I01436</name>
</gene>
<dbReference type="Pfam" id="PF17917">
    <property type="entry name" value="RT_RNaseH"/>
    <property type="match status" value="1"/>
</dbReference>
<dbReference type="PANTHER" id="PTHR33054">
    <property type="entry name" value="CCHC-TYPE DOMAIN-CONTAINING PROTEIN"/>
    <property type="match status" value="1"/>
</dbReference>
<evidence type="ECO:0000313" key="10">
    <source>
        <dbReference type="EMBL" id="RID44655.1"/>
    </source>
</evidence>
<dbReference type="InterPro" id="IPR056648">
    <property type="entry name" value="DUF7746"/>
</dbReference>
<evidence type="ECO:0000256" key="5">
    <source>
        <dbReference type="ARBA" id="ARBA00022801"/>
    </source>
</evidence>
<evidence type="ECO:0000259" key="9">
    <source>
        <dbReference type="Pfam" id="PF24925"/>
    </source>
</evidence>
<dbReference type="CDD" id="cd00303">
    <property type="entry name" value="retropepsin_like"/>
    <property type="match status" value="1"/>
</dbReference>